<reference evidence="1 2" key="1">
    <citation type="submission" date="2017-10" db="EMBL/GenBank/DDBJ databases">
        <title>Massilia psychrophilum sp. nov., a novel purple-pigmented bacterium isolated from Tianshan glacier, Xinjiang Municipality, China.</title>
        <authorList>
            <person name="Wang H."/>
        </authorList>
    </citation>
    <scope>NUCLEOTIDE SEQUENCE [LARGE SCALE GENOMIC DNA]</scope>
    <source>
        <strain evidence="1 2">JCM 30074</strain>
    </source>
</reference>
<proteinExistence type="predicted"/>
<dbReference type="AlphaFoldDB" id="A0A2G8T9I3"/>
<evidence type="ECO:0000313" key="2">
    <source>
        <dbReference type="Proteomes" id="UP000230390"/>
    </source>
</evidence>
<protein>
    <submittedName>
        <fullName evidence="1">Uncharacterized protein</fullName>
    </submittedName>
</protein>
<evidence type="ECO:0000313" key="1">
    <source>
        <dbReference type="EMBL" id="PIL42358.1"/>
    </source>
</evidence>
<comment type="caution">
    <text evidence="1">The sequence shown here is derived from an EMBL/GenBank/DDBJ whole genome shotgun (WGS) entry which is preliminary data.</text>
</comment>
<name>A0A2G8T9I3_9BURK</name>
<dbReference type="RefSeq" id="WP_099793165.1">
    <property type="nucleotide sequence ID" value="NZ_JBHLYV010000013.1"/>
</dbReference>
<gene>
    <name evidence="1" type="ORF">CR105_24545</name>
</gene>
<dbReference type="Proteomes" id="UP000230390">
    <property type="component" value="Unassembled WGS sequence"/>
</dbReference>
<accession>A0A2G8T9I3</accession>
<sequence>MSAAVLTRLDGYMAAAHFHADHPWRSEIAAALAAPAPTPAQFPIDIATSAVEAIDLGICIADEIASMVAGIHAMAELPLDGLTLAKLKKRMTSLNRLALLTVRFADGRSDILCDTRVDLQGALGVLKAAPSECWISVASVARPPIEEPVVVWDDSRGQPRVACLDCAVDCWYSPIDGGTFAEGAVTHWRNCNPPDGISGEGAAS</sequence>
<organism evidence="1 2">
    <name type="scientific">Massilia eurypsychrophila</name>
    <dbReference type="NCBI Taxonomy" id="1485217"/>
    <lineage>
        <taxon>Bacteria</taxon>
        <taxon>Pseudomonadati</taxon>
        <taxon>Pseudomonadota</taxon>
        <taxon>Betaproteobacteria</taxon>
        <taxon>Burkholderiales</taxon>
        <taxon>Oxalobacteraceae</taxon>
        <taxon>Telluria group</taxon>
        <taxon>Massilia</taxon>
    </lineage>
</organism>
<keyword evidence="2" id="KW-1185">Reference proteome</keyword>
<dbReference type="EMBL" id="PDOC01000028">
    <property type="protein sequence ID" value="PIL42358.1"/>
    <property type="molecule type" value="Genomic_DNA"/>
</dbReference>